<comment type="caution">
    <text evidence="2">The sequence shown here is derived from an EMBL/GenBank/DDBJ whole genome shotgun (WGS) entry which is preliminary data.</text>
</comment>
<dbReference type="EMBL" id="JAGIKX010000004">
    <property type="protein sequence ID" value="MBP2257042.1"/>
    <property type="molecule type" value="Genomic_DNA"/>
</dbReference>
<dbReference type="Proteomes" id="UP001519294">
    <property type="component" value="Unassembled WGS sequence"/>
</dbReference>
<evidence type="ECO:0000259" key="1">
    <source>
        <dbReference type="Pfam" id="PF01979"/>
    </source>
</evidence>
<feature type="domain" description="Amidohydrolase-related" evidence="1">
    <location>
        <begin position="58"/>
        <end position="402"/>
    </location>
</feature>
<dbReference type="InterPro" id="IPR006680">
    <property type="entry name" value="Amidohydro-rel"/>
</dbReference>
<evidence type="ECO:0000313" key="2">
    <source>
        <dbReference type="EMBL" id="MBP2257042.1"/>
    </source>
</evidence>
<reference evidence="2 3" key="1">
    <citation type="submission" date="2021-03" db="EMBL/GenBank/DDBJ databases">
        <title>Genomic Encyclopedia of Type Strains, Phase IV (KMG-IV): sequencing the most valuable type-strain genomes for metagenomic binning, comparative biology and taxonomic classification.</title>
        <authorList>
            <person name="Goeker M."/>
        </authorList>
    </citation>
    <scope>NUCLEOTIDE SEQUENCE [LARGE SCALE GENOMIC DNA]</scope>
    <source>
        <strain evidence="2 3">DSM 25790</strain>
    </source>
</reference>
<organism evidence="2 3">
    <name type="scientific">Virgibacillus alimentarius</name>
    <dbReference type="NCBI Taxonomy" id="698769"/>
    <lineage>
        <taxon>Bacteria</taxon>
        <taxon>Bacillati</taxon>
        <taxon>Bacillota</taxon>
        <taxon>Bacilli</taxon>
        <taxon>Bacillales</taxon>
        <taxon>Bacillaceae</taxon>
        <taxon>Virgibacillus</taxon>
    </lineage>
</organism>
<dbReference type="Pfam" id="PF01979">
    <property type="entry name" value="Amidohydro_1"/>
    <property type="match status" value="1"/>
</dbReference>
<dbReference type="SUPFAM" id="SSF51556">
    <property type="entry name" value="Metallo-dependent hydrolases"/>
    <property type="match status" value="1"/>
</dbReference>
<dbReference type="Gene3D" id="3.20.20.140">
    <property type="entry name" value="Metal-dependent hydrolases"/>
    <property type="match status" value="1"/>
</dbReference>
<dbReference type="PANTHER" id="PTHR43135">
    <property type="entry name" value="ALPHA-D-RIBOSE 1-METHYLPHOSPHONATE 5-TRIPHOSPHATE DIPHOSPHATASE"/>
    <property type="match status" value="1"/>
</dbReference>
<evidence type="ECO:0000313" key="3">
    <source>
        <dbReference type="Proteomes" id="UP001519294"/>
    </source>
</evidence>
<name>A0ABS4S6D2_9BACI</name>
<dbReference type="Gene3D" id="2.30.40.10">
    <property type="entry name" value="Urease, subunit C, domain 1"/>
    <property type="match status" value="1"/>
</dbReference>
<dbReference type="InterPro" id="IPR051781">
    <property type="entry name" value="Metallo-dep_Hydrolase"/>
</dbReference>
<dbReference type="InterPro" id="IPR032466">
    <property type="entry name" value="Metal_Hydrolase"/>
</dbReference>
<dbReference type="PANTHER" id="PTHR43135:SF3">
    <property type="entry name" value="ALPHA-D-RIBOSE 1-METHYLPHOSPHONATE 5-TRIPHOSPHATE DIPHOSPHATASE"/>
    <property type="match status" value="1"/>
</dbReference>
<dbReference type="InterPro" id="IPR011059">
    <property type="entry name" value="Metal-dep_hydrolase_composite"/>
</dbReference>
<sequence>MNNTYVVRARKIVTVTDTGTINDGAMVINGGKITSIGQWSVVKKQFPSLPVVDYSDYVLTPSLVDCHTHLLEFAPSSLYPITAETQILAGKSILLNALTSGITALGEQVCGHPMSPFSMGDYRSVVKGLPMDISFAAVSISIGFSELAHFSAITKSKVIQKSDLIDPSYVHQLAKQNEYPGENLFINATPANFTEEMVPRAGEMIYSLKELKQIVTIYHQYNKKIGVHVAGEEGIQMCMNAGVDVLHHAHGISDEQIEEATARGIEIIATPLGGTHLEPNSPENIAKLVQHQVPLSIATDAYLPSYPNVSWLPFPNHSLQGTDVFMKIAQPGMKQLAKDGYGENEILALITANPAVVLGKENQFGQLKKGMDGNFLITKGIPGLEITDPEEVKAVYFKGKKVINRIKR</sequence>
<protein>
    <submittedName>
        <fullName evidence="2">Imidazolonepropionase-like amidohydrolase</fullName>
    </submittedName>
</protein>
<gene>
    <name evidence="2" type="ORF">J2Z81_000986</name>
</gene>
<keyword evidence="3" id="KW-1185">Reference proteome</keyword>
<dbReference type="SUPFAM" id="SSF51338">
    <property type="entry name" value="Composite domain of metallo-dependent hydrolases"/>
    <property type="match status" value="1"/>
</dbReference>
<accession>A0ABS4S6D2</accession>
<dbReference type="RefSeq" id="WP_226370836.1">
    <property type="nucleotide sequence ID" value="NZ_JAGIKX010000004.1"/>
</dbReference>
<proteinExistence type="predicted"/>